<evidence type="ECO:0000256" key="2">
    <source>
        <dbReference type="ARBA" id="ARBA00022729"/>
    </source>
</evidence>
<evidence type="ECO:0000256" key="3">
    <source>
        <dbReference type="ARBA" id="ARBA00022801"/>
    </source>
</evidence>
<dbReference type="Pfam" id="PF00135">
    <property type="entry name" value="COesterase"/>
    <property type="match status" value="1"/>
</dbReference>
<gene>
    <name evidence="6" type="ORF">KP79_PYT02765</name>
</gene>
<feature type="signal peptide" evidence="4">
    <location>
        <begin position="1"/>
        <end position="25"/>
    </location>
</feature>
<protein>
    <recommendedName>
        <fullName evidence="4">Carboxylic ester hydrolase</fullName>
        <ecNumber evidence="4">3.1.1.-</ecNumber>
    </recommendedName>
</protein>
<dbReference type="STRING" id="6573.A0A210PK25"/>
<dbReference type="PROSITE" id="PS00122">
    <property type="entry name" value="CARBOXYLESTERASE_B_1"/>
    <property type="match status" value="1"/>
</dbReference>
<keyword evidence="3 4" id="KW-0378">Hydrolase</keyword>
<keyword evidence="7" id="KW-1185">Reference proteome</keyword>
<evidence type="ECO:0000256" key="4">
    <source>
        <dbReference type="RuleBase" id="RU361235"/>
    </source>
</evidence>
<dbReference type="SUPFAM" id="SSF53474">
    <property type="entry name" value="alpha/beta-Hydrolases"/>
    <property type="match status" value="1"/>
</dbReference>
<comment type="similarity">
    <text evidence="1 4">Belongs to the type-B carboxylesterase/lipase family.</text>
</comment>
<reference evidence="6 7" key="1">
    <citation type="journal article" date="2017" name="Nat. Ecol. Evol.">
        <title>Scallop genome provides insights into evolution of bilaterian karyotype and development.</title>
        <authorList>
            <person name="Wang S."/>
            <person name="Zhang J."/>
            <person name="Jiao W."/>
            <person name="Li J."/>
            <person name="Xun X."/>
            <person name="Sun Y."/>
            <person name="Guo X."/>
            <person name="Huan P."/>
            <person name="Dong B."/>
            <person name="Zhang L."/>
            <person name="Hu X."/>
            <person name="Sun X."/>
            <person name="Wang J."/>
            <person name="Zhao C."/>
            <person name="Wang Y."/>
            <person name="Wang D."/>
            <person name="Huang X."/>
            <person name="Wang R."/>
            <person name="Lv J."/>
            <person name="Li Y."/>
            <person name="Zhang Z."/>
            <person name="Liu B."/>
            <person name="Lu W."/>
            <person name="Hui Y."/>
            <person name="Liang J."/>
            <person name="Zhou Z."/>
            <person name="Hou R."/>
            <person name="Li X."/>
            <person name="Liu Y."/>
            <person name="Li H."/>
            <person name="Ning X."/>
            <person name="Lin Y."/>
            <person name="Zhao L."/>
            <person name="Xing Q."/>
            <person name="Dou J."/>
            <person name="Li Y."/>
            <person name="Mao J."/>
            <person name="Guo H."/>
            <person name="Dou H."/>
            <person name="Li T."/>
            <person name="Mu C."/>
            <person name="Jiang W."/>
            <person name="Fu Q."/>
            <person name="Fu X."/>
            <person name="Miao Y."/>
            <person name="Liu J."/>
            <person name="Yu Q."/>
            <person name="Li R."/>
            <person name="Liao H."/>
            <person name="Li X."/>
            <person name="Kong Y."/>
            <person name="Jiang Z."/>
            <person name="Chourrout D."/>
            <person name="Li R."/>
            <person name="Bao Z."/>
        </authorList>
    </citation>
    <scope>NUCLEOTIDE SEQUENCE [LARGE SCALE GENOMIC DNA]</scope>
    <source>
        <strain evidence="6 7">PY_sf001</strain>
    </source>
</reference>
<evidence type="ECO:0000313" key="7">
    <source>
        <dbReference type="Proteomes" id="UP000242188"/>
    </source>
</evidence>
<dbReference type="EMBL" id="NEDP02076167">
    <property type="protein sequence ID" value="OWF36849.1"/>
    <property type="molecule type" value="Genomic_DNA"/>
</dbReference>
<dbReference type="InterPro" id="IPR029058">
    <property type="entry name" value="AB_hydrolase_fold"/>
</dbReference>
<comment type="caution">
    <text evidence="6">The sequence shown here is derived from an EMBL/GenBank/DDBJ whole genome shotgun (WGS) entry which is preliminary data.</text>
</comment>
<dbReference type="InterPro" id="IPR002018">
    <property type="entry name" value="CarbesteraseB"/>
</dbReference>
<feature type="domain" description="Carboxylesterase type B" evidence="5">
    <location>
        <begin position="26"/>
        <end position="501"/>
    </location>
</feature>
<dbReference type="Proteomes" id="UP000242188">
    <property type="component" value="Unassembled WGS sequence"/>
</dbReference>
<dbReference type="OrthoDB" id="3200163at2759"/>
<organism evidence="6 7">
    <name type="scientific">Mizuhopecten yessoensis</name>
    <name type="common">Japanese scallop</name>
    <name type="synonym">Patinopecten yessoensis</name>
    <dbReference type="NCBI Taxonomy" id="6573"/>
    <lineage>
        <taxon>Eukaryota</taxon>
        <taxon>Metazoa</taxon>
        <taxon>Spiralia</taxon>
        <taxon>Lophotrochozoa</taxon>
        <taxon>Mollusca</taxon>
        <taxon>Bivalvia</taxon>
        <taxon>Autobranchia</taxon>
        <taxon>Pteriomorphia</taxon>
        <taxon>Pectinida</taxon>
        <taxon>Pectinoidea</taxon>
        <taxon>Pectinidae</taxon>
        <taxon>Mizuhopecten</taxon>
    </lineage>
</organism>
<accession>A0A210PK25</accession>
<keyword evidence="2 4" id="KW-0732">Signal</keyword>
<dbReference type="GO" id="GO:0016787">
    <property type="term" value="F:hydrolase activity"/>
    <property type="evidence" value="ECO:0007669"/>
    <property type="project" value="UniProtKB-KW"/>
</dbReference>
<dbReference type="AlphaFoldDB" id="A0A210PK25"/>
<evidence type="ECO:0000256" key="1">
    <source>
        <dbReference type="ARBA" id="ARBA00005964"/>
    </source>
</evidence>
<dbReference type="ESTHER" id="mizye-a0a210pk25">
    <property type="family name" value="Carb_B_Mollusca"/>
</dbReference>
<dbReference type="InterPro" id="IPR051093">
    <property type="entry name" value="Neuroligin/BSAL"/>
</dbReference>
<dbReference type="EC" id="3.1.1.-" evidence="4"/>
<feature type="chain" id="PRO_5011833763" description="Carboxylic ester hydrolase" evidence="4">
    <location>
        <begin position="26"/>
        <end position="501"/>
    </location>
</feature>
<sequence length="501" mass="55221">MGYVKRVCVTFVFSLVALGIDNVSGTLVSTESGAMEGVAVPSQNGDVYQFRKIPYAKPPIGLFRFSKPMKIPPWNNTLNATKYGPACIQTMEPGSNVFPVSEDCLFLNVFVPNEISTTANKSVMVWIHGGGFRFGTGMSYDGSFLSLQGDVIVVTLNYRLGVFGFFSTGDSSARGNYGLWDQIEALKWIKTNIKYFGGNPDSITLFGESAGALSISHLAIFPENEGLFHRVIMQSGSLSSNRPIPNDSVKLARALGGQLQCSDIQNTESLVSCLRGKEASVLNSVSISQSFPLMGKYFGYAMSYAPVIDGEMITSHPFSLLQNRSSEQFKFYQSLDVISGCTSAEGSLFLVFFPLFPSLSLPPVNVSEGVPSWVLKLLAEAATEVYFNNDTRILPHIYNKYISTDIEEQGRLLVNFFSDTRFNVPMLESLLVHDRGGNSKANTFQYFFSKYSPGVLPKWFVGARHTAELPYLFNSGYELYGPDNVLSTQMASYWTNFAKHG</sequence>
<dbReference type="InterPro" id="IPR019819">
    <property type="entry name" value="Carboxylesterase_B_CS"/>
</dbReference>
<dbReference type="Gene3D" id="3.40.50.1820">
    <property type="entry name" value="alpha/beta hydrolase"/>
    <property type="match status" value="1"/>
</dbReference>
<name>A0A210PK25_MIZYE</name>
<dbReference type="PROSITE" id="PS00941">
    <property type="entry name" value="CARBOXYLESTERASE_B_2"/>
    <property type="match status" value="1"/>
</dbReference>
<evidence type="ECO:0000313" key="6">
    <source>
        <dbReference type="EMBL" id="OWF36849.1"/>
    </source>
</evidence>
<evidence type="ECO:0000259" key="5">
    <source>
        <dbReference type="Pfam" id="PF00135"/>
    </source>
</evidence>
<dbReference type="InterPro" id="IPR019826">
    <property type="entry name" value="Carboxylesterase_B_AS"/>
</dbReference>
<proteinExistence type="inferred from homology"/>
<dbReference type="PANTHER" id="PTHR43903">
    <property type="entry name" value="NEUROLIGIN"/>
    <property type="match status" value="1"/>
</dbReference>